<dbReference type="Pfam" id="PF01138">
    <property type="entry name" value="RNase_PH"/>
    <property type="match status" value="1"/>
</dbReference>
<dbReference type="InterPro" id="IPR015847">
    <property type="entry name" value="ExoRNase_PH_dom2"/>
</dbReference>
<proteinExistence type="inferred from homology"/>
<name>A0A644T789_9ZZZZ</name>
<dbReference type="Gene3D" id="3.30.230.70">
    <property type="entry name" value="GHMP Kinase, N-terminal domain"/>
    <property type="match status" value="1"/>
</dbReference>
<gene>
    <name evidence="6" type="primary">rph_2</name>
    <name evidence="6" type="ORF">SDC9_08425</name>
</gene>
<dbReference type="InterPro" id="IPR036345">
    <property type="entry name" value="ExoRNase_PH_dom2_sf"/>
</dbReference>
<dbReference type="InterPro" id="IPR050590">
    <property type="entry name" value="Exosome_comp_Rrp42_subfam"/>
</dbReference>
<dbReference type="SUPFAM" id="SSF54211">
    <property type="entry name" value="Ribosomal protein S5 domain 2-like"/>
    <property type="match status" value="1"/>
</dbReference>
<keyword evidence="2" id="KW-0963">Cytoplasm</keyword>
<evidence type="ECO:0000256" key="1">
    <source>
        <dbReference type="ARBA" id="ARBA00004496"/>
    </source>
</evidence>
<dbReference type="FunFam" id="3.30.230.70:FF:000017">
    <property type="entry name" value="Exosome complex component Rrp42"/>
    <property type="match status" value="1"/>
</dbReference>
<feature type="domain" description="Exoribonuclease phosphorolytic" evidence="4">
    <location>
        <begin position="29"/>
        <end position="164"/>
    </location>
</feature>
<dbReference type="GO" id="GO:0009022">
    <property type="term" value="F:tRNA nucleotidyltransferase activity"/>
    <property type="evidence" value="ECO:0007669"/>
    <property type="project" value="UniProtKB-EC"/>
</dbReference>
<evidence type="ECO:0000256" key="3">
    <source>
        <dbReference type="ARBA" id="ARBA00022835"/>
    </source>
</evidence>
<keyword evidence="6" id="KW-0808">Transferase</keyword>
<protein>
    <submittedName>
        <fullName evidence="6">Ribonuclease PH</fullName>
        <ecNumber evidence="6">2.7.7.56</ecNumber>
    </submittedName>
</protein>
<dbReference type="GO" id="GO:0000177">
    <property type="term" value="C:cytoplasmic exosome (RNase complex)"/>
    <property type="evidence" value="ECO:0007669"/>
    <property type="project" value="TreeGrafter"/>
</dbReference>
<keyword evidence="3" id="KW-0271">Exosome</keyword>
<accession>A0A644T789</accession>
<dbReference type="InterPro" id="IPR020869">
    <property type="entry name" value="Rrp42_archaea"/>
</dbReference>
<dbReference type="EC" id="2.7.7.56" evidence="6"/>
<dbReference type="EMBL" id="VSSQ01000019">
    <property type="protein sequence ID" value="MPL62805.1"/>
    <property type="molecule type" value="Genomic_DNA"/>
</dbReference>
<evidence type="ECO:0000259" key="5">
    <source>
        <dbReference type="Pfam" id="PF03725"/>
    </source>
</evidence>
<dbReference type="GO" id="GO:0016075">
    <property type="term" value="P:rRNA catabolic process"/>
    <property type="evidence" value="ECO:0007669"/>
    <property type="project" value="TreeGrafter"/>
</dbReference>
<dbReference type="HAMAP" id="MF_00622">
    <property type="entry name" value="Exosome_Rrp42"/>
    <property type="match status" value="1"/>
</dbReference>
<evidence type="ECO:0000256" key="2">
    <source>
        <dbReference type="ARBA" id="ARBA00022490"/>
    </source>
</evidence>
<organism evidence="6">
    <name type="scientific">bioreactor metagenome</name>
    <dbReference type="NCBI Taxonomy" id="1076179"/>
    <lineage>
        <taxon>unclassified sequences</taxon>
        <taxon>metagenomes</taxon>
        <taxon>ecological metagenomes</taxon>
    </lineage>
</organism>
<feature type="domain" description="Exoribonuclease phosphorolytic" evidence="5">
    <location>
        <begin position="191"/>
        <end position="252"/>
    </location>
</feature>
<dbReference type="InterPro" id="IPR020568">
    <property type="entry name" value="Ribosomal_Su5_D2-typ_SF"/>
</dbReference>
<dbReference type="PANTHER" id="PTHR11097">
    <property type="entry name" value="EXOSOME COMPLEX EXONUCLEASE RIBOSOMAL RNA PROCESSING PROTEIN"/>
    <property type="match status" value="1"/>
</dbReference>
<reference evidence="6" key="1">
    <citation type="submission" date="2019-08" db="EMBL/GenBank/DDBJ databases">
        <authorList>
            <person name="Kucharzyk K."/>
            <person name="Murdoch R.W."/>
            <person name="Higgins S."/>
            <person name="Loffler F."/>
        </authorList>
    </citation>
    <scope>NUCLEOTIDE SEQUENCE</scope>
</reference>
<dbReference type="PANTHER" id="PTHR11097:SF8">
    <property type="entry name" value="EXOSOME COMPLEX COMPONENT RRP42"/>
    <property type="match status" value="1"/>
</dbReference>
<dbReference type="InterPro" id="IPR027408">
    <property type="entry name" value="PNPase/RNase_PH_dom_sf"/>
</dbReference>
<dbReference type="CDD" id="cd11365">
    <property type="entry name" value="RNase_PH_archRRP42"/>
    <property type="match status" value="1"/>
</dbReference>
<dbReference type="SUPFAM" id="SSF55666">
    <property type="entry name" value="Ribonuclease PH domain 2-like"/>
    <property type="match status" value="1"/>
</dbReference>
<dbReference type="NCBIfam" id="NF003282">
    <property type="entry name" value="PRK04282.1-1"/>
    <property type="match status" value="1"/>
</dbReference>
<evidence type="ECO:0000259" key="4">
    <source>
        <dbReference type="Pfam" id="PF01138"/>
    </source>
</evidence>
<sequence>MNIIPEITRECITDLINNDKREDGRNLDEYRDIIVETGVISKAEGSARVKIGNSQVIVGIKPQIGEPFPDTPDVGVLMTNGEMLPMADPTFEPGPPSETSVELARVVDRGIRESGMVDLEKLCIEPGKKVWMLFIDLHIIDFDGNLFDTATLAVMSALLNTKLPEAKMVDGEIVVDNESTSGLPLKDKEAMCTFVKIGEKMVLDPALDEEAILDARLSIGITESGSICAMQKGGDHTLTKEDILGAVKTAYSKVPDLLEKVKNA</sequence>
<evidence type="ECO:0000313" key="6">
    <source>
        <dbReference type="EMBL" id="MPL62805.1"/>
    </source>
</evidence>
<dbReference type="AlphaFoldDB" id="A0A644T789"/>
<dbReference type="GO" id="GO:0035925">
    <property type="term" value="F:mRNA 3'-UTR AU-rich region binding"/>
    <property type="evidence" value="ECO:0007669"/>
    <property type="project" value="TreeGrafter"/>
</dbReference>
<dbReference type="InterPro" id="IPR001247">
    <property type="entry name" value="ExoRNase_PH_dom1"/>
</dbReference>
<comment type="caution">
    <text evidence="6">The sequence shown here is derived from an EMBL/GenBank/DDBJ whole genome shotgun (WGS) entry which is preliminary data.</text>
</comment>
<dbReference type="Pfam" id="PF03725">
    <property type="entry name" value="RNase_PH_C"/>
    <property type="match status" value="1"/>
</dbReference>
<keyword evidence="6" id="KW-0548">Nucleotidyltransferase</keyword>
<comment type="subcellular location">
    <subcellularLocation>
        <location evidence="1">Cytoplasm</location>
    </subcellularLocation>
</comment>